<feature type="region of interest" description="Disordered" evidence="13">
    <location>
        <begin position="312"/>
        <end position="332"/>
    </location>
</feature>
<dbReference type="Gene3D" id="1.10.10.10">
    <property type="entry name" value="Winged helix-like DNA-binding domain superfamily/Winged helix DNA-binding domain"/>
    <property type="match status" value="1"/>
</dbReference>
<dbReference type="SUPFAM" id="SSF103511">
    <property type="entry name" value="Chlorophyll a-b binding protein"/>
    <property type="match status" value="1"/>
</dbReference>
<gene>
    <name evidence="15" type="ORF">MUK42_26215</name>
</gene>
<dbReference type="SUPFAM" id="SSF46785">
    <property type="entry name" value="Winged helix' DNA-binding domain"/>
    <property type="match status" value="1"/>
</dbReference>
<evidence type="ECO:0000256" key="2">
    <source>
        <dbReference type="ARBA" id="ARBA00004229"/>
    </source>
</evidence>
<comment type="subunit">
    <text evidence="4">Homotrimer.</text>
</comment>
<evidence type="ECO:0000256" key="9">
    <source>
        <dbReference type="ARBA" id="ARBA00023016"/>
    </source>
</evidence>
<dbReference type="Proteomes" id="UP001055439">
    <property type="component" value="Chromosome 8"/>
</dbReference>
<evidence type="ECO:0000256" key="5">
    <source>
        <dbReference type="ARBA" id="ARBA00022528"/>
    </source>
</evidence>
<dbReference type="Pfam" id="PF00504">
    <property type="entry name" value="Chloroa_b-bind"/>
    <property type="match status" value="1"/>
</dbReference>
<name>A0A9E7KYP8_9LILI</name>
<dbReference type="GO" id="GO:0005634">
    <property type="term" value="C:nucleus"/>
    <property type="evidence" value="ECO:0007669"/>
    <property type="project" value="UniProtKB-SubCell"/>
</dbReference>
<keyword evidence="9" id="KW-0346">Stress response</keyword>
<keyword evidence="6" id="KW-0597">Phosphoprotein</keyword>
<feature type="region of interest" description="Disordered" evidence="13">
    <location>
        <begin position="1"/>
        <end position="22"/>
    </location>
</feature>
<feature type="compositionally biased region" description="Low complexity" evidence="13">
    <location>
        <begin position="12"/>
        <end position="22"/>
    </location>
</feature>
<keyword evidence="11" id="KW-0539">Nucleus</keyword>
<evidence type="ECO:0000256" key="13">
    <source>
        <dbReference type="SAM" id="MobiDB-lite"/>
    </source>
</evidence>
<feature type="domain" description="HSF-type DNA-binding" evidence="14">
    <location>
        <begin position="36"/>
        <end position="159"/>
    </location>
</feature>
<proteinExistence type="inferred from homology"/>
<dbReference type="InterPro" id="IPR000232">
    <property type="entry name" value="HSF_DNA-bd"/>
</dbReference>
<dbReference type="PANTHER" id="PTHR10015:SF322">
    <property type="entry name" value="HEAT STRESS TRANSCRIPTION FACTOR A-7A"/>
    <property type="match status" value="1"/>
</dbReference>
<dbReference type="GO" id="GO:0006357">
    <property type="term" value="P:regulation of transcription by RNA polymerase II"/>
    <property type="evidence" value="ECO:0007669"/>
    <property type="project" value="TreeGrafter"/>
</dbReference>
<dbReference type="Pfam" id="PF00447">
    <property type="entry name" value="HSF_DNA-bind"/>
    <property type="match status" value="1"/>
</dbReference>
<keyword evidence="5" id="KW-0150">Chloroplast</keyword>
<evidence type="ECO:0000256" key="10">
    <source>
        <dbReference type="ARBA" id="ARBA00023125"/>
    </source>
</evidence>
<dbReference type="OrthoDB" id="60033at2759"/>
<sequence>MNPVKEEYQDYSEVSSGSNEVVVDPPRPLEGLHEAGPPPFLTKTYDMVEDPSTNQVVSWSQTNNSFVVWDPHAFAMTMLPKYFKHNNFSSFVRQLNTYKRMMKEHERRKEKKDMAVATVITSYVNQLEGFRKVDPDRWEFANEGFLRGQKHLLKTIKRRRPHNHPTLQQSLSSYIEVGEFGLEREVDRLKRDRHLLMQEVVKLRQEQQNTRAHLKAMEERLQLTEQRQQQTMAFLARLMQNPSLLQQLLDQKERMKELEEAISKKRRRPIDTAPEPDDVGTSGNQETYLPVKIEAQGTHNFYVEEVLSSDNLAGQSHSEEHLAPHENNTDGELNDNFWEELLNEGLGDEKGTFGIEGVDSEDVNVLADQLASQALYGFMGRRKPTSTSPSPRRQKRTYCIVPTTDHITTHERTLLPSPSVRLAEFPLRSPSSQIPAMAASATLHSNIAGFATRTGLPYRALLPAKHVGRVLRVRCQSEERPQEPPAAVSPPPPQPVQTPPPTPKRKESTSFSDILAFSGPAPERINGRLAMIGFVSAIAVELARGDDLVAQLANGGLPWFAGTAALLSVASLVPLFKGVSVQSKSSGVMTADAELWNGRFAMLGLVALAFTEYLKGGPLV</sequence>
<comment type="similarity">
    <text evidence="12">Belongs to the HSF family.</text>
</comment>
<accession>A0A9E7KYP8</accession>
<evidence type="ECO:0000256" key="11">
    <source>
        <dbReference type="ARBA" id="ARBA00023242"/>
    </source>
</evidence>
<dbReference type="GO" id="GO:0009507">
    <property type="term" value="C:chloroplast"/>
    <property type="evidence" value="ECO:0007669"/>
    <property type="project" value="UniProtKB-SubCell"/>
</dbReference>
<evidence type="ECO:0000256" key="6">
    <source>
        <dbReference type="ARBA" id="ARBA00022553"/>
    </source>
</evidence>
<feature type="compositionally biased region" description="Basic and acidic residues" evidence="13">
    <location>
        <begin position="317"/>
        <end position="328"/>
    </location>
</feature>
<keyword evidence="10" id="KW-0238">DNA-binding</keyword>
<evidence type="ECO:0000256" key="3">
    <source>
        <dbReference type="ARBA" id="ARBA00004370"/>
    </source>
</evidence>
<evidence type="ECO:0000256" key="7">
    <source>
        <dbReference type="ARBA" id="ARBA00022640"/>
    </source>
</evidence>
<dbReference type="SMART" id="SM00415">
    <property type="entry name" value="HSF"/>
    <property type="match status" value="1"/>
</dbReference>
<dbReference type="GO" id="GO:0003700">
    <property type="term" value="F:DNA-binding transcription factor activity"/>
    <property type="evidence" value="ECO:0007669"/>
    <property type="project" value="InterPro"/>
</dbReference>
<feature type="region of interest" description="Disordered" evidence="13">
    <location>
        <begin position="476"/>
        <end position="510"/>
    </location>
</feature>
<keyword evidence="7" id="KW-0934">Plastid</keyword>
<feature type="compositionally biased region" description="Pro residues" evidence="13">
    <location>
        <begin position="483"/>
        <end position="502"/>
    </location>
</feature>
<dbReference type="InterPro" id="IPR022796">
    <property type="entry name" value="Chloroa_b-bind"/>
</dbReference>
<evidence type="ECO:0000259" key="14">
    <source>
        <dbReference type="SMART" id="SM00415"/>
    </source>
</evidence>
<dbReference type="EMBL" id="CP097510">
    <property type="protein sequence ID" value="URE34266.1"/>
    <property type="molecule type" value="Genomic_DNA"/>
</dbReference>
<evidence type="ECO:0000313" key="16">
    <source>
        <dbReference type="Proteomes" id="UP001055439"/>
    </source>
</evidence>
<keyword evidence="16" id="KW-1185">Reference proteome</keyword>
<dbReference type="PRINTS" id="PR00056">
    <property type="entry name" value="HSFDOMAIN"/>
</dbReference>
<keyword evidence="8" id="KW-0809">Transit peptide</keyword>
<evidence type="ECO:0000256" key="12">
    <source>
        <dbReference type="RuleBase" id="RU004020"/>
    </source>
</evidence>
<evidence type="ECO:0000256" key="1">
    <source>
        <dbReference type="ARBA" id="ARBA00004123"/>
    </source>
</evidence>
<organism evidence="15 16">
    <name type="scientific">Musa troglodytarum</name>
    <name type="common">fe'i banana</name>
    <dbReference type="NCBI Taxonomy" id="320322"/>
    <lineage>
        <taxon>Eukaryota</taxon>
        <taxon>Viridiplantae</taxon>
        <taxon>Streptophyta</taxon>
        <taxon>Embryophyta</taxon>
        <taxon>Tracheophyta</taxon>
        <taxon>Spermatophyta</taxon>
        <taxon>Magnoliopsida</taxon>
        <taxon>Liliopsida</taxon>
        <taxon>Zingiberales</taxon>
        <taxon>Musaceae</taxon>
        <taxon>Musa</taxon>
    </lineage>
</organism>
<dbReference type="InterPro" id="IPR036390">
    <property type="entry name" value="WH_DNA-bd_sf"/>
</dbReference>
<dbReference type="GO" id="GO:0000978">
    <property type="term" value="F:RNA polymerase II cis-regulatory region sequence-specific DNA binding"/>
    <property type="evidence" value="ECO:0007669"/>
    <property type="project" value="TreeGrafter"/>
</dbReference>
<dbReference type="PANTHER" id="PTHR10015">
    <property type="entry name" value="HEAT SHOCK TRANSCRIPTION FACTOR"/>
    <property type="match status" value="1"/>
</dbReference>
<evidence type="ECO:0000256" key="8">
    <source>
        <dbReference type="ARBA" id="ARBA00022946"/>
    </source>
</evidence>
<reference evidence="15" key="1">
    <citation type="submission" date="2022-05" db="EMBL/GenBank/DDBJ databases">
        <title>The Musa troglodytarum L. genome provides insights into the mechanism of non-climacteric behaviour and enrichment of carotenoids.</title>
        <authorList>
            <person name="Wang J."/>
        </authorList>
    </citation>
    <scope>NUCLEOTIDE SEQUENCE</scope>
    <source>
        <tissue evidence="15">Leaf</tissue>
    </source>
</reference>
<protein>
    <submittedName>
        <fullName evidence="15">Heat stress transcription factor</fullName>
    </submittedName>
</protein>
<dbReference type="GO" id="GO:0034605">
    <property type="term" value="P:cellular response to heat"/>
    <property type="evidence" value="ECO:0007669"/>
    <property type="project" value="TreeGrafter"/>
</dbReference>
<dbReference type="AlphaFoldDB" id="A0A9E7KYP8"/>
<evidence type="ECO:0000313" key="15">
    <source>
        <dbReference type="EMBL" id="URE34266.1"/>
    </source>
</evidence>
<dbReference type="InterPro" id="IPR036388">
    <property type="entry name" value="WH-like_DNA-bd_sf"/>
</dbReference>
<evidence type="ECO:0000256" key="4">
    <source>
        <dbReference type="ARBA" id="ARBA00011233"/>
    </source>
</evidence>
<feature type="region of interest" description="Disordered" evidence="13">
    <location>
        <begin position="261"/>
        <end position="285"/>
    </location>
</feature>
<dbReference type="GO" id="GO:0016020">
    <property type="term" value="C:membrane"/>
    <property type="evidence" value="ECO:0007669"/>
    <property type="project" value="UniProtKB-SubCell"/>
</dbReference>
<comment type="subcellular location">
    <subcellularLocation>
        <location evidence="3">Membrane</location>
    </subcellularLocation>
    <subcellularLocation>
        <location evidence="1">Nucleus</location>
    </subcellularLocation>
    <subcellularLocation>
        <location evidence="2">Plastid</location>
        <location evidence="2">Chloroplast</location>
    </subcellularLocation>
</comment>